<dbReference type="EMBL" id="JAULSC010000002">
    <property type="protein sequence ID" value="MDO3394906.1"/>
    <property type="molecule type" value="Genomic_DNA"/>
</dbReference>
<evidence type="ECO:0000313" key="1">
    <source>
        <dbReference type="EMBL" id="MDO3394906.1"/>
    </source>
</evidence>
<keyword evidence="2" id="KW-1185">Reference proteome</keyword>
<comment type="caution">
    <text evidence="1">The sequence shown here is derived from an EMBL/GenBank/DDBJ whole genome shotgun (WGS) entry which is preliminary data.</text>
</comment>
<reference evidence="1" key="1">
    <citation type="submission" date="2023-06" db="EMBL/GenBank/DDBJ databases">
        <title>Genome sequence of Nocardioides sp. SOB44.</title>
        <authorList>
            <person name="Zhang G."/>
        </authorList>
    </citation>
    <scope>NUCLEOTIDE SEQUENCE</scope>
    <source>
        <strain evidence="1">SOB44</strain>
    </source>
</reference>
<evidence type="ECO:0000313" key="2">
    <source>
        <dbReference type="Proteomes" id="UP001168363"/>
    </source>
</evidence>
<protein>
    <recommendedName>
        <fullName evidence="3">HNH endonuclease</fullName>
    </recommendedName>
</protein>
<dbReference type="RefSeq" id="WP_302705906.1">
    <property type="nucleotide sequence ID" value="NZ_JAULSC010000002.1"/>
</dbReference>
<organism evidence="1 2">
    <name type="scientific">Nocardioides cremeus</name>
    <dbReference type="NCBI Taxonomy" id="3058044"/>
    <lineage>
        <taxon>Bacteria</taxon>
        <taxon>Bacillati</taxon>
        <taxon>Actinomycetota</taxon>
        <taxon>Actinomycetes</taxon>
        <taxon>Propionibacteriales</taxon>
        <taxon>Nocardioidaceae</taxon>
        <taxon>Nocardioides</taxon>
    </lineage>
</organism>
<dbReference type="Proteomes" id="UP001168363">
    <property type="component" value="Unassembled WGS sequence"/>
</dbReference>
<gene>
    <name evidence="1" type="ORF">QWJ41_04190</name>
</gene>
<sequence length="179" mass="19929">MSRLNLAGQIFGDLYVLSEAEPVYNADGSRVSRWLVSCLDCADSITIVRQSDLRAGRTTRCCACGKKAAGRSHWKGDVIGYKGAHMRARAVRSPASERQCSHRACDRPAREWAYTHDCPAEAVDDKGRRYCTCDDAKHFVALCRRHHIPFDNERAEIAPKGVPSLIHVAFGHMRETTVA</sequence>
<proteinExistence type="predicted"/>
<evidence type="ECO:0008006" key="3">
    <source>
        <dbReference type="Google" id="ProtNLM"/>
    </source>
</evidence>
<name>A0ABT8TQX0_9ACTN</name>
<accession>A0ABT8TQX0</accession>